<evidence type="ECO:0008006" key="3">
    <source>
        <dbReference type="Google" id="ProtNLM"/>
    </source>
</evidence>
<sequence>MSMNISYVRNFAVVAMVSFALTGCFDDTPETGPVQTVDWYKAHDNERQETLEKCSNNPGELQETPNCVNAIQAERALSSGEPFELDLSSLKDKEDS</sequence>
<dbReference type="EMBL" id="KF998104">
    <property type="protein sequence ID" value="AIK02002.1"/>
    <property type="molecule type" value="Genomic_DNA"/>
</dbReference>
<dbReference type="NCBIfam" id="NF033894">
    <property type="entry name" value="Eex_IncN"/>
    <property type="match status" value="1"/>
</dbReference>
<dbReference type="RefSeq" id="WP_031944126.1">
    <property type="nucleotide sequence ID" value="NC_024987.1"/>
</dbReference>
<dbReference type="AlphaFoldDB" id="A0A076UB31"/>
<accession>A0A076UB31</accession>
<evidence type="ECO:0000256" key="1">
    <source>
        <dbReference type="SAM" id="SignalP"/>
    </source>
</evidence>
<proteinExistence type="predicted"/>
<geneLocation type="plasmid" evidence="2">
    <name>pCY-VIM</name>
</geneLocation>
<keyword evidence="2" id="KW-0614">Plasmid</keyword>
<feature type="signal peptide" evidence="1">
    <location>
        <begin position="1"/>
        <end position="20"/>
    </location>
</feature>
<name>A0A076UB31_ENTCL</name>
<evidence type="ECO:0000313" key="2">
    <source>
        <dbReference type="EMBL" id="AIK02002.1"/>
    </source>
</evidence>
<keyword evidence="1" id="KW-0732">Signal</keyword>
<dbReference type="InterPro" id="IPR047937">
    <property type="entry name" value="Eex_IncN-like"/>
</dbReference>
<feature type="chain" id="PRO_5001716560" description="EexN family lipoprotein" evidence="1">
    <location>
        <begin position="21"/>
        <end position="96"/>
    </location>
</feature>
<protein>
    <recommendedName>
        <fullName evidence="3">EexN family lipoprotein</fullName>
    </recommendedName>
</protein>
<organism evidence="2">
    <name type="scientific">Enterobacter cloacae</name>
    <dbReference type="NCBI Taxonomy" id="550"/>
    <lineage>
        <taxon>Bacteria</taxon>
        <taxon>Pseudomonadati</taxon>
        <taxon>Pseudomonadota</taxon>
        <taxon>Gammaproteobacteria</taxon>
        <taxon>Enterobacterales</taxon>
        <taxon>Enterobacteriaceae</taxon>
        <taxon>Enterobacter</taxon>
        <taxon>Enterobacter cloacae complex</taxon>
    </lineage>
</organism>
<reference evidence="2" key="1">
    <citation type="journal article" date="2014" name="Antimicrob. Agents Chemother.">
        <title>Resistome Analysis of Enterobacter cloacae CY01, an Extensively Drug-Resistant Strain Producing VIM-1 Metallo-?-Lactamase from China.</title>
        <authorList>
            <person name="Yang L."/>
            <person name="Wu A.W."/>
            <person name="Su D.H."/>
            <person name="Lin Y.P."/>
            <person name="Chen D.Q."/>
            <person name="Qiu Y.R."/>
        </authorList>
    </citation>
    <scope>NUCLEOTIDE SEQUENCE</scope>
    <source>
        <strain evidence="2">CY01</strain>
        <plasmid evidence="2">pCY-VIM</plasmid>
    </source>
</reference>